<name>A0A426UCY3_9CHLR</name>
<dbReference type="EMBL" id="RSAS01000007">
    <property type="protein sequence ID" value="RRR78596.1"/>
    <property type="molecule type" value="Genomic_DNA"/>
</dbReference>
<dbReference type="AlphaFoldDB" id="A0A426UCY3"/>
<proteinExistence type="predicted"/>
<evidence type="ECO:0000313" key="2">
    <source>
        <dbReference type="Proteomes" id="UP000280307"/>
    </source>
</evidence>
<sequence length="123" mass="13617">MNEPIYAYDEVSDTLAITIVPGEKATGIELTDHIILHINKVERRLVRITLLDYSLLVRQTEYGPCTFPLTGLNASSAEIRDLVLDLLRDTPGKDILRIAAYTSDDGHIVPIVFVQPVFAQAAP</sequence>
<reference evidence="1 2" key="1">
    <citation type="submission" date="2018-12" db="EMBL/GenBank/DDBJ databases">
        <title>Genome Sequence of Candidatus Viridilinea halotolerans isolated from saline sulfide-rich spring.</title>
        <authorList>
            <person name="Grouzdev D.S."/>
            <person name="Burganskaya E.I."/>
            <person name="Krutkina M.S."/>
            <person name="Sukhacheva M.V."/>
            <person name="Gorlenko V.M."/>
        </authorList>
    </citation>
    <scope>NUCLEOTIDE SEQUENCE [LARGE SCALE GENOMIC DNA]</scope>
    <source>
        <strain evidence="1">Chok-6</strain>
    </source>
</reference>
<protein>
    <submittedName>
        <fullName evidence="1">DUF2283 domain-containing protein</fullName>
    </submittedName>
</protein>
<organism evidence="1 2">
    <name type="scientific">Candidatus Viridilinea halotolerans</name>
    <dbReference type="NCBI Taxonomy" id="2491704"/>
    <lineage>
        <taxon>Bacteria</taxon>
        <taxon>Bacillati</taxon>
        <taxon>Chloroflexota</taxon>
        <taxon>Chloroflexia</taxon>
        <taxon>Chloroflexales</taxon>
        <taxon>Chloroflexineae</taxon>
        <taxon>Oscillochloridaceae</taxon>
        <taxon>Candidatus Viridilinea</taxon>
    </lineage>
</organism>
<accession>A0A426UCY3</accession>
<comment type="caution">
    <text evidence="1">The sequence shown here is derived from an EMBL/GenBank/DDBJ whole genome shotgun (WGS) entry which is preliminary data.</text>
</comment>
<evidence type="ECO:0000313" key="1">
    <source>
        <dbReference type="EMBL" id="RRR78596.1"/>
    </source>
</evidence>
<gene>
    <name evidence="1" type="ORF">EI684_00140</name>
</gene>
<dbReference type="Proteomes" id="UP000280307">
    <property type="component" value="Unassembled WGS sequence"/>
</dbReference>